<comment type="caution">
    <text evidence="2">The sequence shown here is derived from an EMBL/GenBank/DDBJ whole genome shotgun (WGS) entry which is preliminary data.</text>
</comment>
<sequence>MFMAVAACRKRASPGLLVSNPRGSGRNRWSDCAGLACPACNKAATVRFSAIPRHSDHAKVCLGSHGSGSGYWDARLQRTRLSGRGRACLGVFVQAIERLLGANFTNIQQRRWVPWLLSRSVFIRAWHQPRAAACSAKASPTISPERSFEQRMTRVTPSAALAVQLGASSQRLKFDVFRARFLRWRRLVAAFHLRSRVLRVSSTLSAHQAETRRRVVGIQKEALHLQSLQKASIINALQGSAGCRFAMLPDCHPAVCRAECCSSDVLAPDDADIRHTRPRELTITAWGDGRQPPDTLRFAAETGPPKSPWG</sequence>
<protein>
    <submittedName>
        <fullName evidence="2">Uncharacterized protein</fullName>
    </submittedName>
</protein>
<evidence type="ECO:0000313" key="3">
    <source>
        <dbReference type="Proteomes" id="UP000694044"/>
    </source>
</evidence>
<evidence type="ECO:0000256" key="1">
    <source>
        <dbReference type="SAM" id="MobiDB-lite"/>
    </source>
</evidence>
<reference evidence="2" key="1">
    <citation type="submission" date="2021-02" db="EMBL/GenBank/DDBJ databases">
        <authorList>
            <person name="Palmer J.M."/>
        </authorList>
    </citation>
    <scope>NUCLEOTIDE SEQUENCE</scope>
    <source>
        <strain evidence="2">SCRP734</strain>
    </source>
</reference>
<proteinExistence type="predicted"/>
<dbReference type="AlphaFoldDB" id="A0A8T1WL75"/>
<dbReference type="EMBL" id="JAGDFM010000001">
    <property type="protein sequence ID" value="KAG7393941.1"/>
    <property type="molecule type" value="Genomic_DNA"/>
</dbReference>
<feature type="region of interest" description="Disordered" evidence="1">
    <location>
        <begin position="286"/>
        <end position="310"/>
    </location>
</feature>
<keyword evidence="3" id="KW-1185">Reference proteome</keyword>
<accession>A0A8T1WL75</accession>
<evidence type="ECO:0000313" key="2">
    <source>
        <dbReference type="EMBL" id="KAG7393941.1"/>
    </source>
</evidence>
<organism evidence="2 3">
    <name type="scientific">Phytophthora pseudosyringae</name>
    <dbReference type="NCBI Taxonomy" id="221518"/>
    <lineage>
        <taxon>Eukaryota</taxon>
        <taxon>Sar</taxon>
        <taxon>Stramenopiles</taxon>
        <taxon>Oomycota</taxon>
        <taxon>Peronosporomycetes</taxon>
        <taxon>Peronosporales</taxon>
        <taxon>Peronosporaceae</taxon>
        <taxon>Phytophthora</taxon>
    </lineage>
</organism>
<name>A0A8T1WL75_9STRA</name>
<dbReference type="Proteomes" id="UP000694044">
    <property type="component" value="Unassembled WGS sequence"/>
</dbReference>
<gene>
    <name evidence="2" type="ORF">PHYPSEUDO_000118</name>
</gene>